<dbReference type="InterPro" id="IPR044023">
    <property type="entry name" value="Ig_7"/>
</dbReference>
<comment type="caution">
    <text evidence="4">The sequence shown here is derived from an EMBL/GenBank/DDBJ whole genome shotgun (WGS) entry which is preliminary data.</text>
</comment>
<dbReference type="Pfam" id="PF19081">
    <property type="entry name" value="Ig_7"/>
    <property type="match status" value="4"/>
</dbReference>
<feature type="domain" description="Ig-like" evidence="3">
    <location>
        <begin position="1004"/>
        <end position="1072"/>
    </location>
</feature>
<dbReference type="InterPro" id="IPR026444">
    <property type="entry name" value="Secre_tail"/>
</dbReference>
<feature type="domain" description="Ig-like" evidence="3">
    <location>
        <begin position="845"/>
        <end position="920"/>
    </location>
</feature>
<evidence type="ECO:0000313" key="4">
    <source>
        <dbReference type="EMBL" id="NEU67402.1"/>
    </source>
</evidence>
<reference evidence="4 5" key="1">
    <citation type="submission" date="2020-02" db="EMBL/GenBank/DDBJ databases">
        <title>Draft genome sequence of two Spirosoma agri KCTC 52727 and Spirosoma terrae KCTC 52035.</title>
        <authorList>
            <person name="Rojas J."/>
            <person name="Ambika Manirajan B."/>
            <person name="Ratering S."/>
            <person name="Suarez C."/>
            <person name="Schnell S."/>
        </authorList>
    </citation>
    <scope>NUCLEOTIDE SEQUENCE [LARGE SCALE GENOMIC DNA]</scope>
    <source>
        <strain evidence="4 5">KCTC 52727</strain>
    </source>
</reference>
<evidence type="ECO:0000259" key="3">
    <source>
        <dbReference type="Pfam" id="PF19081"/>
    </source>
</evidence>
<sequence>MIIRVNRYWLLVLLIVAGLRATQAQTSLTLTYGNPSTSSDTAFDGNVFQAGTEIGDARFFAKFGGTGTRSFEIDSPGENVTKKVTSDGFVFIRPVASMVIDQSKIKGFTGPVSGSLVITVKPLSITTINTNVTTDVSPGSDIIVYYRTGSGTFPRELASKKFSVQLLTTNGVLVTDLLNATDQYSARELAGSSLGGIRSIKATLPTSTTSGSYQVRVSTQGLISGVVGSASSSFTVKASTPAVTAITANSIPGSYCAGSTVSFPFSTTGTFPTGNAFKVQLVNANGSILQDLPGTSLVSPISTTVPATLATGTYRFQIAATATNVVSNTSSLGVLTFPAMTISGSSTIATGETAPIRFDFTGTPPWSVTYTDNISTTSTRTITSSINSTTITPTFQSSTIYDKSFIKSFSDNVCGVSSQISGSAQITTISQLTITTGALSGSYCPGATLPVSFTVSGTVPAGVVYEVQLSDATGSFSAVQSLGAGGSSPISVPIPTTLASGTGYRVQVVIQKPTTSGSVDYSRFAGSVASSLIINRPDVPKVVDLSVCSGATTAPLSATGTNLKWYATSSVSQSLTSAPTPPNDRSSIYYVSQTVNGCESARQPISVSIVAAPSAPLVSSVTLCQGTPGQFTTSPNVLWYTAATGGTGVPQPPTINSQTAGELTAYISQTVVGCESPRVAVKATVYSIPTAPTTTQSSFTICQFSTPASLSATGSGLLWYGQSGLLTGAPTPGTSLAGTQSYSVTQTINGCESLRTSVTVVISTAPVAPSAGSPAYCVGTTPASLTATGTNLKWYTATTSGTASSTPPNISTQTATVFTVYVSQTDANGCESPRQPVSVSIIATPSAPTVGSVSICQGASGQFSASIPGAFWYMAATGGVGSALPPTLNNQTSGEQTVYVTQTINGCESPRAAVKAIVNPIPVAPTAAPTLLCQFSNPSSLSATGSFLTWYNQSGKLASAPVPGTSLAGTQSYSVTQTINGCESPRATVTVTVRSASSTPTVSSVRYCINDVPRSITTVISNAKWYQSSTGGTSSATSPPFLTETAQVYTFYVTQTDTSGCESLRQPVSVSVVAPPSAPTVTAAQFLCQFSKASPLTASPNTGLTWQGPNINGSTEVAPTPNTLAAGIFSYSVTQRAGTCISSVAQITVTVAQAPSPPGAQSSVAFCVGTQSSPLSATGSNLTWYTNKDLTGPASTQVIPNTSQASLTTYYVTQKDANNCESQSNSVEVRVSKRATATLSGDGYVFPGDSTAIRIRLTGDPTWTLKVDWLPKPITIDNSKDSLYVLWVHPTQTTTYKVTSLSTGCGLGDSGASYQIRVITPLSAQPTLEPLSVNAYPNPTTGDLSVNWSSPTRQTVTLQLINAIGTIVKQVTRQSTSTPQTEVFHLDTQPAGLYFLQLKTPTNGVLSRTIVKQ</sequence>
<dbReference type="Proteomes" id="UP000477386">
    <property type="component" value="Unassembled WGS sequence"/>
</dbReference>
<feature type="domain" description="Secretion system C-terminal sorting" evidence="2">
    <location>
        <begin position="1336"/>
        <end position="1411"/>
    </location>
</feature>
<dbReference type="EMBL" id="JAAGNZ010000001">
    <property type="protein sequence ID" value="NEU67402.1"/>
    <property type="molecule type" value="Genomic_DNA"/>
</dbReference>
<name>A0A6M0IHS8_9BACT</name>
<proteinExistence type="predicted"/>
<organism evidence="4 5">
    <name type="scientific">Spirosoma agri</name>
    <dbReference type="NCBI Taxonomy" id="1987381"/>
    <lineage>
        <taxon>Bacteria</taxon>
        <taxon>Pseudomonadati</taxon>
        <taxon>Bacteroidota</taxon>
        <taxon>Cytophagia</taxon>
        <taxon>Cytophagales</taxon>
        <taxon>Cytophagaceae</taxon>
        <taxon>Spirosoma</taxon>
    </lineage>
</organism>
<keyword evidence="5" id="KW-1185">Reference proteome</keyword>
<dbReference type="Pfam" id="PF18962">
    <property type="entry name" value="Por_Secre_tail"/>
    <property type="match status" value="1"/>
</dbReference>
<accession>A0A6M0IHS8</accession>
<feature type="domain" description="Ig-like" evidence="3">
    <location>
        <begin position="537"/>
        <end position="609"/>
    </location>
</feature>
<evidence type="ECO:0000313" key="5">
    <source>
        <dbReference type="Proteomes" id="UP000477386"/>
    </source>
</evidence>
<dbReference type="RefSeq" id="WP_164037318.1">
    <property type="nucleotide sequence ID" value="NZ_JAAGNZ010000001.1"/>
</dbReference>
<protein>
    <submittedName>
        <fullName evidence="4">T9SS type A sorting domain-containing protein</fullName>
    </submittedName>
</protein>
<dbReference type="NCBIfam" id="TIGR04183">
    <property type="entry name" value="Por_Secre_tail"/>
    <property type="match status" value="1"/>
</dbReference>
<evidence type="ECO:0000259" key="2">
    <source>
        <dbReference type="Pfam" id="PF18962"/>
    </source>
</evidence>
<keyword evidence="1" id="KW-0732">Signal</keyword>
<evidence type="ECO:0000256" key="1">
    <source>
        <dbReference type="SAM" id="SignalP"/>
    </source>
</evidence>
<feature type="domain" description="Ig-like" evidence="3">
    <location>
        <begin position="766"/>
        <end position="841"/>
    </location>
</feature>
<feature type="signal peptide" evidence="1">
    <location>
        <begin position="1"/>
        <end position="24"/>
    </location>
</feature>
<gene>
    <name evidence="4" type="ORF">GK091_10950</name>
</gene>
<feature type="chain" id="PRO_5026785962" evidence="1">
    <location>
        <begin position="25"/>
        <end position="1413"/>
    </location>
</feature>